<dbReference type="Proteomes" id="UP000238326">
    <property type="component" value="Unassembled WGS sequence"/>
</dbReference>
<dbReference type="AlphaFoldDB" id="A0A2S9KA49"/>
<protein>
    <submittedName>
        <fullName evidence="1">Uncharacterized protein</fullName>
    </submittedName>
</protein>
<evidence type="ECO:0000313" key="2">
    <source>
        <dbReference type="Proteomes" id="UP000238326"/>
    </source>
</evidence>
<accession>A0A2S9KA49</accession>
<sequence>MPKIRNSDDSGSKFIGLRLDRDTAEFYSKRAKASGTTLSGFLRNMIVQGMIAESAYEIEQRMRRLLDEIHAGGQTGDRAGIPDELLLSAFMSEYLLTAIVEARDIQKLYEAQDAAKARLAELKGGKDGKT</sequence>
<dbReference type="RefSeq" id="WP_105731112.1">
    <property type="nucleotide sequence ID" value="NZ_PVLR01000078.1"/>
</dbReference>
<comment type="caution">
    <text evidence="1">The sequence shown here is derived from an EMBL/GenBank/DDBJ whole genome shotgun (WGS) entry which is preliminary data.</text>
</comment>
<proteinExistence type="predicted"/>
<reference evidence="1 2" key="1">
    <citation type="submission" date="2018-03" db="EMBL/GenBank/DDBJ databases">
        <title>Comparative genomics illustrates the genes involved in a hyperalkaliphilic mechanisms of Serpentinomonas isolated from highly-alkaline calcium-rich serpentinized springs.</title>
        <authorList>
            <person name="Suzuki S."/>
            <person name="Ishii S."/>
            <person name="Walworth N."/>
            <person name="Bird L."/>
            <person name="Kuenen J.G."/>
            <person name="Nealson K.H."/>
        </authorList>
    </citation>
    <scope>NUCLEOTIDE SEQUENCE [LARGE SCALE GENOMIC DNA]</scope>
    <source>
        <strain evidence="1 2">83</strain>
    </source>
</reference>
<organism evidence="1 2">
    <name type="scientific">Malikia spinosa</name>
    <dbReference type="NCBI Taxonomy" id="86180"/>
    <lineage>
        <taxon>Bacteria</taxon>
        <taxon>Pseudomonadati</taxon>
        <taxon>Pseudomonadota</taxon>
        <taxon>Betaproteobacteria</taxon>
        <taxon>Burkholderiales</taxon>
        <taxon>Comamonadaceae</taxon>
        <taxon>Malikia</taxon>
    </lineage>
</organism>
<dbReference type="OrthoDB" id="8910443at2"/>
<gene>
    <name evidence="1" type="ORF">C6P61_17140</name>
</gene>
<evidence type="ECO:0000313" key="1">
    <source>
        <dbReference type="EMBL" id="PRD67294.1"/>
    </source>
</evidence>
<keyword evidence="2" id="KW-1185">Reference proteome</keyword>
<dbReference type="EMBL" id="PVLR01000078">
    <property type="protein sequence ID" value="PRD67294.1"/>
    <property type="molecule type" value="Genomic_DNA"/>
</dbReference>
<name>A0A2S9KA49_9BURK</name>